<proteinExistence type="predicted"/>
<organism evidence="2 3">
    <name type="scientific">Reticulomyxa filosa</name>
    <dbReference type="NCBI Taxonomy" id="46433"/>
    <lineage>
        <taxon>Eukaryota</taxon>
        <taxon>Sar</taxon>
        <taxon>Rhizaria</taxon>
        <taxon>Retaria</taxon>
        <taxon>Foraminifera</taxon>
        <taxon>Monothalamids</taxon>
        <taxon>Reticulomyxidae</taxon>
        <taxon>Reticulomyxa</taxon>
    </lineage>
</organism>
<dbReference type="AlphaFoldDB" id="X6LT18"/>
<dbReference type="Proteomes" id="UP000023152">
    <property type="component" value="Unassembled WGS sequence"/>
</dbReference>
<sequence>MMSPMAISLGVDESYQPSIVAVFTALQYLLNMGRVFPSKLLFNNVGNGNGVKEEDSKSKQDQTTTTKTMFAKTSLLRSQENYVVNFLRGGNFAPDELVQEVGDGSSKHNTMRVLEVLIDAERLHFEVLTPLLMFQFEHLIGFFIDKAIGSRTQPIDQEAFGAGLGHGVGIGVGVGGIGGSGGSNGGSNSNGNGNGNSNGNSSSSSSSSSSGGGPHSFYLHAIVNVMYMNTTGHAIDWIESRQHNNDWKIQRPIGTGFLSNVFLYTPRLLFLGLVMIIEPDARTRWNGFLCCASSPTSCMAKTSSTKSTSSNSPLSRP</sequence>
<gene>
    <name evidence="2" type="ORF">RFI_32603</name>
</gene>
<evidence type="ECO:0000313" key="2">
    <source>
        <dbReference type="EMBL" id="ETO04794.1"/>
    </source>
</evidence>
<feature type="region of interest" description="Disordered" evidence="1">
    <location>
        <begin position="297"/>
        <end position="317"/>
    </location>
</feature>
<evidence type="ECO:0000256" key="1">
    <source>
        <dbReference type="SAM" id="MobiDB-lite"/>
    </source>
</evidence>
<dbReference type="EMBL" id="ASPP01028933">
    <property type="protein sequence ID" value="ETO04794.1"/>
    <property type="molecule type" value="Genomic_DNA"/>
</dbReference>
<evidence type="ECO:0000313" key="3">
    <source>
        <dbReference type="Proteomes" id="UP000023152"/>
    </source>
</evidence>
<keyword evidence="3" id="KW-1185">Reference proteome</keyword>
<comment type="caution">
    <text evidence="2">The sequence shown here is derived from an EMBL/GenBank/DDBJ whole genome shotgun (WGS) entry which is preliminary data.</text>
</comment>
<protein>
    <submittedName>
        <fullName evidence="2">Uncharacterized protein</fullName>
    </submittedName>
</protein>
<feature type="region of interest" description="Disordered" evidence="1">
    <location>
        <begin position="183"/>
        <end position="211"/>
    </location>
</feature>
<reference evidence="2 3" key="1">
    <citation type="journal article" date="2013" name="Curr. Biol.">
        <title>The Genome of the Foraminiferan Reticulomyxa filosa.</title>
        <authorList>
            <person name="Glockner G."/>
            <person name="Hulsmann N."/>
            <person name="Schleicher M."/>
            <person name="Noegel A.A."/>
            <person name="Eichinger L."/>
            <person name="Gallinger C."/>
            <person name="Pawlowski J."/>
            <person name="Sierra R."/>
            <person name="Euteneuer U."/>
            <person name="Pillet L."/>
            <person name="Moustafa A."/>
            <person name="Platzer M."/>
            <person name="Groth M."/>
            <person name="Szafranski K."/>
            <person name="Schliwa M."/>
        </authorList>
    </citation>
    <scope>NUCLEOTIDE SEQUENCE [LARGE SCALE GENOMIC DNA]</scope>
</reference>
<accession>X6LT18</accession>
<feature type="compositionally biased region" description="Low complexity" evidence="1">
    <location>
        <begin position="186"/>
        <end position="209"/>
    </location>
</feature>
<name>X6LT18_RETFI</name>